<evidence type="ECO:0000259" key="4">
    <source>
        <dbReference type="Pfam" id="PF06458"/>
    </source>
</evidence>
<dbReference type="InterPro" id="IPR009459">
    <property type="entry name" value="MucBP_dom"/>
</dbReference>
<accession>A0AAX4AGC0</accession>
<reference evidence="5" key="1">
    <citation type="journal article" date="2022" name="Microbiol. Spectr.">
        <title>Optimizing Conditions in the Acid Tolerance Test for Potential Probiotics Using Response Surface Methodology.</title>
        <authorList>
            <person name="Ko H.I."/>
            <person name="Jeong C.H."/>
            <person name="Hong S.W."/>
            <person name="Eun J.B."/>
            <person name="Kim T.W."/>
        </authorList>
    </citation>
    <scope>NUCLEOTIDE SEQUENCE</scope>
    <source>
        <strain evidence="5">KCKM 0438</strain>
    </source>
</reference>
<feature type="transmembrane region" description="Helical" evidence="3">
    <location>
        <begin position="131"/>
        <end position="151"/>
    </location>
</feature>
<reference evidence="5" key="2">
    <citation type="submission" date="2023-09" db="EMBL/GenBank/DDBJ databases">
        <authorList>
            <person name="Kim T.W."/>
        </authorList>
    </citation>
    <scope>NUCLEOTIDE SEQUENCE</scope>
    <source>
        <strain evidence="5">KCKM 0438</strain>
    </source>
</reference>
<keyword evidence="3" id="KW-0812">Transmembrane</keyword>
<feature type="compositionally biased region" description="Basic and acidic residues" evidence="2">
    <location>
        <begin position="90"/>
        <end position="109"/>
    </location>
</feature>
<evidence type="ECO:0000256" key="2">
    <source>
        <dbReference type="SAM" id="MobiDB-lite"/>
    </source>
</evidence>
<evidence type="ECO:0000256" key="1">
    <source>
        <dbReference type="ARBA" id="ARBA00022737"/>
    </source>
</evidence>
<proteinExistence type="predicted"/>
<gene>
    <name evidence="5" type="ORF">RF668_10105</name>
</gene>
<evidence type="ECO:0000313" key="6">
    <source>
        <dbReference type="Proteomes" id="UP001254658"/>
    </source>
</evidence>
<keyword evidence="3" id="KW-1133">Transmembrane helix</keyword>
<name>A0AAX4AGC0_LACLC</name>
<protein>
    <submittedName>
        <fullName evidence="5">MucBP domain-containing protein</fullName>
    </submittedName>
</protein>
<organism evidence="5 6">
    <name type="scientific">Lactococcus lactis subsp. cremoris</name>
    <name type="common">Streptococcus cremoris</name>
    <dbReference type="NCBI Taxonomy" id="1359"/>
    <lineage>
        <taxon>Bacteria</taxon>
        <taxon>Bacillati</taxon>
        <taxon>Bacillota</taxon>
        <taxon>Bacilli</taxon>
        <taxon>Lactobacillales</taxon>
        <taxon>Streptococcaceae</taxon>
        <taxon>Lactococcus</taxon>
    </lineage>
</organism>
<evidence type="ECO:0000256" key="3">
    <source>
        <dbReference type="SAM" id="Phobius"/>
    </source>
</evidence>
<feature type="domain" description="MucBP" evidence="4">
    <location>
        <begin position="15"/>
        <end position="75"/>
    </location>
</feature>
<dbReference type="AlphaFoldDB" id="A0AAX4AGC0"/>
<dbReference type="Pfam" id="PF06458">
    <property type="entry name" value="MucBP"/>
    <property type="match status" value="1"/>
</dbReference>
<feature type="region of interest" description="Disordered" evidence="2">
    <location>
        <begin position="84"/>
        <end position="123"/>
    </location>
</feature>
<keyword evidence="3" id="KW-0472">Membrane</keyword>
<dbReference type="EMBL" id="CP133787">
    <property type="protein sequence ID" value="WMX70243.1"/>
    <property type="molecule type" value="Genomic_DNA"/>
</dbReference>
<sequence>MTYVYRKNPVKGTDINVHYQDEQGNKLASDDRLSGNIGDGYTSIKKEIAGYTFKEVQGNVTGTFTDKTQTVTYIYSKNKVASVVNPPKSSEVDKDKEIISEKSNEKGTTEKTQSVDSVSEKQLPETGETQLSVIATMLTGLVILSFSILMGRKQIKK</sequence>
<dbReference type="RefSeq" id="WP_052206554.1">
    <property type="nucleotide sequence ID" value="NZ_CP070856.1"/>
</dbReference>
<dbReference type="Proteomes" id="UP001254658">
    <property type="component" value="Chromosome"/>
</dbReference>
<dbReference type="Gene3D" id="3.10.20.320">
    <property type="entry name" value="Putative peptidoglycan bound protein (lpxtg motif)"/>
    <property type="match status" value="1"/>
</dbReference>
<evidence type="ECO:0000313" key="5">
    <source>
        <dbReference type="EMBL" id="WMX70243.1"/>
    </source>
</evidence>
<keyword evidence="1" id="KW-0677">Repeat</keyword>